<dbReference type="CDD" id="cd03529">
    <property type="entry name" value="Rieske_NirD"/>
    <property type="match status" value="1"/>
</dbReference>
<dbReference type="AlphaFoldDB" id="A0A9P4QPV9"/>
<evidence type="ECO:0000256" key="7">
    <source>
        <dbReference type="ARBA" id="ARBA00022617"/>
    </source>
</evidence>
<dbReference type="GO" id="GO:0046872">
    <property type="term" value="F:metal ion binding"/>
    <property type="evidence" value="ECO:0007669"/>
    <property type="project" value="UniProtKB-KW"/>
</dbReference>
<evidence type="ECO:0000256" key="6">
    <source>
        <dbReference type="ARBA" id="ARBA00022485"/>
    </source>
</evidence>
<dbReference type="GO" id="GO:0008942">
    <property type="term" value="F:nitrite reductase [NAD(P)H] activity"/>
    <property type="evidence" value="ECO:0007669"/>
    <property type="project" value="UniProtKB-EC"/>
</dbReference>
<feature type="region of interest" description="Disordered" evidence="21">
    <location>
        <begin position="1"/>
        <end position="64"/>
    </location>
</feature>
<dbReference type="InterPro" id="IPR005117">
    <property type="entry name" value="NiRdtase/SiRdtase_haem-b_fer"/>
</dbReference>
<dbReference type="PRINTS" id="PR00368">
    <property type="entry name" value="FADPNR"/>
</dbReference>
<keyword evidence="15" id="KW-0534">Nitrate assimilation</keyword>
<dbReference type="PRINTS" id="PR00469">
    <property type="entry name" value="PNDRDTASEII"/>
</dbReference>
<evidence type="ECO:0000256" key="10">
    <source>
        <dbReference type="ARBA" id="ARBA00022723"/>
    </source>
</evidence>
<evidence type="ECO:0000256" key="9">
    <source>
        <dbReference type="ARBA" id="ARBA00022714"/>
    </source>
</evidence>
<dbReference type="InterPro" id="IPR041854">
    <property type="entry name" value="BFD-like_2Fe2S-bd_dom_sf"/>
</dbReference>
<comment type="cofactor">
    <cofactor evidence="16">
        <name>[2Fe-2S] cluster</name>
        <dbReference type="ChEBI" id="CHEBI:190135"/>
    </cofactor>
</comment>
<dbReference type="Pfam" id="PF01077">
    <property type="entry name" value="NIR_SIR"/>
    <property type="match status" value="1"/>
</dbReference>
<dbReference type="GO" id="GO:0015980">
    <property type="term" value="P:energy derivation by oxidation of organic compounds"/>
    <property type="evidence" value="ECO:0007669"/>
    <property type="project" value="UniProtKB-ARBA"/>
</dbReference>
<sequence length="1156" mass="126164">MSEPIPILTQGLEPSSGQSHSPSSLPQNPNWGQKDAEESKKQGHDAEAPKIPEKVEDASAKGEIPQDGERKRIVVVGLGMVGISFIEKIMKLDVRRREYDVIVIGEEPHLAYNRVGLTSFFQHRIVENLYLNPKEWYSSMPEGSLNYHLNTMVTEIDSENKSVKTSSGESVPYDILVLATGSDALLPRHTPGHDAKGVFVYRTIADLQNLIEFASTRKGKVGAVVGGGLLGLEAAKAMMDLEDFQKVKLIERNRWVLSRQLDADAGGMVVEQVQALGLEVLLSKRVGKILTTEDNHVKGVVFEDGEEMDCACICFAIGIRARDELARKAGIKCADRGGGVVVNNDLLTSVPDIYAIGECASWEKQTFGLIAPGVEMADVLAFNLTQAKAHSPRIFKAPDLSTKLKLLGVEVASFGDFFADRDGPKDMPGRQAAARKGSSAETRGAVKKLTDGPAPPPVKALTYKDPFSQVYKKYLFTMDGKYLLGGMMIGDTKDYVKLVPMVKNQKQLEILPSELIIGASKGGDDGDDLDDDTQICSCHNVTKGDVVNSVKDGTCKSIGDVKSCTKAGTGCGGCMPLVQTIFNKTMASMGNEVKNHLCPHFEYSRADLFNIIYVKGIKDFADVMKECGKDPESLGCEACKPTIGSIIASLFNKHLLDVPRRGLQDTNDRFLANIQRNGTFSVIPRVAGGEITPEKLIIIGTVAKKYNLYTKITGGQRIDMFGAKKQDLPAIWQELIDGGMESGHAYAKSLRTVKSCVGTTWCRFGIGDSVGMAIRLEERYKSIRSPHKIKGGVSGCVRECAEAQNKDFGLIATEKGFNIFVGGNGGAKPRHSELLAKDVPPDDIVPILDRYLSFYIRTADKLQRTARWVENLPGGIKYLQSVILDDALGICADLEKQMQDLVGSFFCEWTEVLKDPARRAWFSQFANTSETLDPAVEATAERGQERPAYWPADAAAKTDFKGTQWSALTWQPLVRADEFADTPTGDSKAVKRGDTQLAVFKVKGRWYCTQQMCPHKRAFVLSDGLIGDDVANNKLWVSCPLHKRNYELGGADAGKCANDEALNIATFPVEERGDGMVYVKLPSVEELDGVLGTAKFVVKKEEGEDPFVKLDRRLEAMKLKGRKGLTVSHLEGGLGEKKKAAAILAGGERGAGGLDW</sequence>
<name>A0A9P4QPV9_9PLEO</name>
<dbReference type="SUPFAM" id="SSF55124">
    <property type="entry name" value="Nitrite/Sulfite reductase N-terminal domain-like"/>
    <property type="match status" value="1"/>
</dbReference>
<keyword evidence="14" id="KW-0411">Iron-sulfur</keyword>
<dbReference type="OrthoDB" id="432169at2759"/>
<dbReference type="PROSITE" id="PS51296">
    <property type="entry name" value="RIESKE"/>
    <property type="match status" value="1"/>
</dbReference>
<proteinExistence type="inferred from homology"/>
<dbReference type="Gene3D" id="3.50.50.60">
    <property type="entry name" value="FAD/NAD(P)-binding domain"/>
    <property type="match status" value="2"/>
</dbReference>
<comment type="catalytic activity">
    <reaction evidence="18">
        <text>NH4(+) + 3 NADP(+) + 2 H2O = nitrite + 3 NADPH + 5 H(+)</text>
        <dbReference type="Rhea" id="RHEA:24632"/>
        <dbReference type="ChEBI" id="CHEBI:15377"/>
        <dbReference type="ChEBI" id="CHEBI:15378"/>
        <dbReference type="ChEBI" id="CHEBI:16301"/>
        <dbReference type="ChEBI" id="CHEBI:28938"/>
        <dbReference type="ChEBI" id="CHEBI:57783"/>
        <dbReference type="ChEBI" id="CHEBI:58349"/>
        <dbReference type="EC" id="1.7.1.4"/>
    </reaction>
</comment>
<evidence type="ECO:0000256" key="14">
    <source>
        <dbReference type="ARBA" id="ARBA00023014"/>
    </source>
</evidence>
<dbReference type="EMBL" id="ML996194">
    <property type="protein sequence ID" value="KAF2731492.1"/>
    <property type="molecule type" value="Genomic_DNA"/>
</dbReference>
<dbReference type="Gene3D" id="1.10.10.1100">
    <property type="entry name" value="BFD-like [2Fe-2S]-binding domain"/>
    <property type="match status" value="1"/>
</dbReference>
<comment type="cofactor">
    <cofactor evidence="3">
        <name>FAD</name>
        <dbReference type="ChEBI" id="CHEBI:57692"/>
    </cofactor>
</comment>
<evidence type="ECO:0000256" key="1">
    <source>
        <dbReference type="ARBA" id="ARBA00001929"/>
    </source>
</evidence>
<dbReference type="GO" id="GO:0051537">
    <property type="term" value="F:2 iron, 2 sulfur cluster binding"/>
    <property type="evidence" value="ECO:0007669"/>
    <property type="project" value="UniProtKB-KW"/>
</dbReference>
<dbReference type="Gene3D" id="3.30.413.10">
    <property type="entry name" value="Sulfite Reductase Hemoprotein, domain 1"/>
    <property type="match status" value="1"/>
</dbReference>
<comment type="catalytic activity">
    <reaction evidence="17">
        <text>NH4(+) + 3 NAD(+) + 2 H2O = nitrite + 3 NADH + 5 H(+)</text>
        <dbReference type="Rhea" id="RHEA:24628"/>
        <dbReference type="ChEBI" id="CHEBI:15377"/>
        <dbReference type="ChEBI" id="CHEBI:15378"/>
        <dbReference type="ChEBI" id="CHEBI:16301"/>
        <dbReference type="ChEBI" id="CHEBI:28938"/>
        <dbReference type="ChEBI" id="CHEBI:57540"/>
        <dbReference type="ChEBI" id="CHEBI:57945"/>
        <dbReference type="EC" id="1.7.1.4"/>
    </reaction>
</comment>
<dbReference type="Pfam" id="PF13806">
    <property type="entry name" value="Rieske_2"/>
    <property type="match status" value="1"/>
</dbReference>
<organism evidence="23 24">
    <name type="scientific">Polyplosphaeria fusca</name>
    <dbReference type="NCBI Taxonomy" id="682080"/>
    <lineage>
        <taxon>Eukaryota</taxon>
        <taxon>Fungi</taxon>
        <taxon>Dikarya</taxon>
        <taxon>Ascomycota</taxon>
        <taxon>Pezizomycotina</taxon>
        <taxon>Dothideomycetes</taxon>
        <taxon>Pleosporomycetidae</taxon>
        <taxon>Pleosporales</taxon>
        <taxon>Tetraplosphaeriaceae</taxon>
        <taxon>Polyplosphaeria</taxon>
    </lineage>
</organism>
<dbReference type="InterPro" id="IPR036136">
    <property type="entry name" value="Nit/Sulf_reduc_fer-like_dom_sf"/>
</dbReference>
<evidence type="ECO:0000259" key="22">
    <source>
        <dbReference type="PROSITE" id="PS51296"/>
    </source>
</evidence>
<keyword evidence="10" id="KW-0479">Metal-binding</keyword>
<feature type="compositionally biased region" description="Low complexity" evidence="21">
    <location>
        <begin position="14"/>
        <end position="26"/>
    </location>
</feature>
<dbReference type="Proteomes" id="UP000799444">
    <property type="component" value="Unassembled WGS sequence"/>
</dbReference>
<dbReference type="InterPro" id="IPR007419">
    <property type="entry name" value="BFD-like_2Fe2S-bd_dom"/>
</dbReference>
<protein>
    <recommendedName>
        <fullName evidence="20">Nitrite reductase [NAD(P)H]</fullName>
        <ecNumber evidence="19">1.7.1.4</ecNumber>
    </recommendedName>
</protein>
<feature type="compositionally biased region" description="Basic and acidic residues" evidence="21">
    <location>
        <begin position="34"/>
        <end position="60"/>
    </location>
</feature>
<keyword evidence="6" id="KW-0004">4Fe-4S</keyword>
<evidence type="ECO:0000256" key="21">
    <source>
        <dbReference type="SAM" id="MobiDB-lite"/>
    </source>
</evidence>
<keyword evidence="11" id="KW-0274">FAD</keyword>
<dbReference type="GO" id="GO:0020037">
    <property type="term" value="F:heme binding"/>
    <property type="evidence" value="ECO:0007669"/>
    <property type="project" value="InterPro"/>
</dbReference>
<dbReference type="InterPro" id="IPR052034">
    <property type="entry name" value="NasD-like"/>
</dbReference>
<evidence type="ECO:0000256" key="13">
    <source>
        <dbReference type="ARBA" id="ARBA00023004"/>
    </source>
</evidence>
<keyword evidence="8" id="KW-0285">Flavoprotein</keyword>
<dbReference type="SUPFAM" id="SSF56014">
    <property type="entry name" value="Nitrite and sulphite reductase 4Fe-4S domain-like"/>
    <property type="match status" value="1"/>
</dbReference>
<evidence type="ECO:0000256" key="11">
    <source>
        <dbReference type="ARBA" id="ARBA00022827"/>
    </source>
</evidence>
<dbReference type="PRINTS" id="PR00397">
    <property type="entry name" value="SIROHAEM"/>
</dbReference>
<dbReference type="NCBIfam" id="TIGR02378">
    <property type="entry name" value="nirD_assim_sml"/>
    <property type="match status" value="1"/>
</dbReference>
<dbReference type="InterPro" id="IPR023753">
    <property type="entry name" value="FAD/NAD-binding_dom"/>
</dbReference>
<dbReference type="GO" id="GO:0051539">
    <property type="term" value="F:4 iron, 4 sulfur cluster binding"/>
    <property type="evidence" value="ECO:0007669"/>
    <property type="project" value="UniProtKB-KW"/>
</dbReference>
<evidence type="ECO:0000256" key="8">
    <source>
        <dbReference type="ARBA" id="ARBA00022630"/>
    </source>
</evidence>
<dbReference type="InterPro" id="IPR017941">
    <property type="entry name" value="Rieske_2Fe-2S"/>
</dbReference>
<dbReference type="Pfam" id="PF07992">
    <property type="entry name" value="Pyr_redox_2"/>
    <property type="match status" value="1"/>
</dbReference>
<keyword evidence="24" id="KW-1185">Reference proteome</keyword>
<dbReference type="PANTHER" id="PTHR43809">
    <property type="entry name" value="NITRITE REDUCTASE (NADH) LARGE SUBUNIT"/>
    <property type="match status" value="1"/>
</dbReference>
<evidence type="ECO:0000256" key="18">
    <source>
        <dbReference type="ARBA" id="ARBA00051413"/>
    </source>
</evidence>
<evidence type="ECO:0000313" key="24">
    <source>
        <dbReference type="Proteomes" id="UP000799444"/>
    </source>
</evidence>
<comment type="similarity">
    <text evidence="5">Belongs to the nitrite and sulfite reductase 4Fe-4S domain family.</text>
</comment>
<evidence type="ECO:0000256" key="15">
    <source>
        <dbReference type="ARBA" id="ARBA00023063"/>
    </source>
</evidence>
<accession>A0A9P4QPV9</accession>
<dbReference type="InterPro" id="IPR006066">
    <property type="entry name" value="NO2/SO3_Rdtase_FeS/sirohaem_BS"/>
</dbReference>
<dbReference type="Pfam" id="PF03460">
    <property type="entry name" value="NIR_SIR_ferr"/>
    <property type="match status" value="1"/>
</dbReference>
<dbReference type="InterPro" id="IPR012748">
    <property type="entry name" value="Rieske-like_NirD"/>
</dbReference>
<dbReference type="Gene3D" id="2.102.10.10">
    <property type="entry name" value="Rieske [2Fe-2S] iron-sulphur domain"/>
    <property type="match status" value="1"/>
</dbReference>
<dbReference type="GO" id="GO:0042128">
    <property type="term" value="P:nitrate assimilation"/>
    <property type="evidence" value="ECO:0007669"/>
    <property type="project" value="UniProtKB-KW"/>
</dbReference>
<dbReference type="InterPro" id="IPR006067">
    <property type="entry name" value="NO2/SO3_Rdtase_4Fe4S_dom"/>
</dbReference>
<evidence type="ECO:0000256" key="20">
    <source>
        <dbReference type="ARBA" id="ARBA00070300"/>
    </source>
</evidence>
<keyword evidence="9" id="KW-0001">2Fe-2S</keyword>
<dbReference type="PANTHER" id="PTHR43809:SF1">
    <property type="entry name" value="NITRITE REDUCTASE (NADH) LARGE SUBUNIT"/>
    <property type="match status" value="1"/>
</dbReference>
<evidence type="ECO:0000256" key="5">
    <source>
        <dbReference type="ARBA" id="ARBA00010429"/>
    </source>
</evidence>
<evidence type="ECO:0000256" key="12">
    <source>
        <dbReference type="ARBA" id="ARBA00023002"/>
    </source>
</evidence>
<gene>
    <name evidence="23" type="ORF">EJ04DRAFT_566770</name>
</gene>
<dbReference type="Pfam" id="PF04324">
    <property type="entry name" value="Fer2_BFD"/>
    <property type="match status" value="1"/>
</dbReference>
<comment type="cofactor">
    <cofactor evidence="2">
        <name>[4Fe-4S] cluster</name>
        <dbReference type="ChEBI" id="CHEBI:49883"/>
    </cofactor>
</comment>
<evidence type="ECO:0000256" key="2">
    <source>
        <dbReference type="ARBA" id="ARBA00001966"/>
    </source>
</evidence>
<evidence type="ECO:0000256" key="17">
    <source>
        <dbReference type="ARBA" id="ARBA00050114"/>
    </source>
</evidence>
<comment type="cofactor">
    <cofactor evidence="1">
        <name>siroheme</name>
        <dbReference type="ChEBI" id="CHEBI:60052"/>
    </cofactor>
</comment>
<keyword evidence="12" id="KW-0560">Oxidoreductase</keyword>
<dbReference type="InterPro" id="IPR036922">
    <property type="entry name" value="Rieske_2Fe-2S_sf"/>
</dbReference>
<evidence type="ECO:0000256" key="4">
    <source>
        <dbReference type="ARBA" id="ARBA00005096"/>
    </source>
</evidence>
<evidence type="ECO:0000256" key="3">
    <source>
        <dbReference type="ARBA" id="ARBA00001974"/>
    </source>
</evidence>
<dbReference type="CDD" id="cd19944">
    <property type="entry name" value="NirB_Fer2_BFD-like_2"/>
    <property type="match status" value="1"/>
</dbReference>
<dbReference type="SUPFAM" id="SSF51905">
    <property type="entry name" value="FAD/NAD(P)-binding domain"/>
    <property type="match status" value="2"/>
</dbReference>
<keyword evidence="13" id="KW-0408">Iron</keyword>
<dbReference type="InterPro" id="IPR045854">
    <property type="entry name" value="NO2/SO3_Rdtase_4Fe4S_sf"/>
</dbReference>
<dbReference type="FunFam" id="1.10.10.1100:FF:000002">
    <property type="entry name" value="Nitrite reductase large subunit"/>
    <property type="match status" value="1"/>
</dbReference>
<dbReference type="InterPro" id="IPR036188">
    <property type="entry name" value="FAD/NAD-bd_sf"/>
</dbReference>
<dbReference type="FunFam" id="3.30.413.10:FF:000007">
    <property type="entry name" value="Nitrite reductase [NAD(P)H] large subunit"/>
    <property type="match status" value="1"/>
</dbReference>
<feature type="region of interest" description="Disordered" evidence="21">
    <location>
        <begin position="422"/>
        <end position="457"/>
    </location>
</feature>
<dbReference type="EC" id="1.7.1.4" evidence="19"/>
<keyword evidence="7" id="KW-0349">Heme</keyword>
<evidence type="ECO:0000256" key="16">
    <source>
        <dbReference type="ARBA" id="ARBA00034078"/>
    </source>
</evidence>
<comment type="pathway">
    <text evidence="4">Nitrogen metabolism; nitrate reduction (assimilation).</text>
</comment>
<reference evidence="23" key="1">
    <citation type="journal article" date="2020" name="Stud. Mycol.">
        <title>101 Dothideomycetes genomes: a test case for predicting lifestyles and emergence of pathogens.</title>
        <authorList>
            <person name="Haridas S."/>
            <person name="Albert R."/>
            <person name="Binder M."/>
            <person name="Bloem J."/>
            <person name="Labutti K."/>
            <person name="Salamov A."/>
            <person name="Andreopoulos B."/>
            <person name="Baker S."/>
            <person name="Barry K."/>
            <person name="Bills G."/>
            <person name="Bluhm B."/>
            <person name="Cannon C."/>
            <person name="Castanera R."/>
            <person name="Culley D."/>
            <person name="Daum C."/>
            <person name="Ezra D."/>
            <person name="Gonzalez J."/>
            <person name="Henrissat B."/>
            <person name="Kuo A."/>
            <person name="Liang C."/>
            <person name="Lipzen A."/>
            <person name="Lutzoni F."/>
            <person name="Magnuson J."/>
            <person name="Mondo S."/>
            <person name="Nolan M."/>
            <person name="Ohm R."/>
            <person name="Pangilinan J."/>
            <person name="Park H.-J."/>
            <person name="Ramirez L."/>
            <person name="Alfaro M."/>
            <person name="Sun H."/>
            <person name="Tritt A."/>
            <person name="Yoshinaga Y."/>
            <person name="Zwiers L.-H."/>
            <person name="Turgeon B."/>
            <person name="Goodwin S."/>
            <person name="Spatafora J."/>
            <person name="Crous P."/>
            <person name="Grigoriev I."/>
        </authorList>
    </citation>
    <scope>NUCLEOTIDE SEQUENCE</scope>
    <source>
        <strain evidence="23">CBS 125425</strain>
    </source>
</reference>
<evidence type="ECO:0000313" key="23">
    <source>
        <dbReference type="EMBL" id="KAF2731492.1"/>
    </source>
</evidence>
<feature type="domain" description="Rieske" evidence="22">
    <location>
        <begin position="970"/>
        <end position="1078"/>
    </location>
</feature>
<comment type="caution">
    <text evidence="23">The sequence shown here is derived from an EMBL/GenBank/DDBJ whole genome shotgun (WGS) entry which is preliminary data.</text>
</comment>
<dbReference type="Gene3D" id="3.90.480.20">
    <property type="match status" value="1"/>
</dbReference>
<evidence type="ECO:0000256" key="19">
    <source>
        <dbReference type="ARBA" id="ARBA00066907"/>
    </source>
</evidence>
<dbReference type="PROSITE" id="PS00365">
    <property type="entry name" value="NIR_SIR"/>
    <property type="match status" value="1"/>
</dbReference>
<dbReference type="SUPFAM" id="SSF50022">
    <property type="entry name" value="ISP domain"/>
    <property type="match status" value="1"/>
</dbReference>